<protein>
    <submittedName>
        <fullName evidence="2">Uncharacterized protein</fullName>
    </submittedName>
</protein>
<evidence type="ECO:0000313" key="3">
    <source>
        <dbReference type="Proteomes" id="UP001460270"/>
    </source>
</evidence>
<gene>
    <name evidence="2" type="ORF">WMY93_017917</name>
</gene>
<feature type="compositionally biased region" description="Polar residues" evidence="1">
    <location>
        <begin position="227"/>
        <end position="240"/>
    </location>
</feature>
<feature type="region of interest" description="Disordered" evidence="1">
    <location>
        <begin position="222"/>
        <end position="290"/>
    </location>
</feature>
<dbReference type="Proteomes" id="UP001460270">
    <property type="component" value="Unassembled WGS sequence"/>
</dbReference>
<sequence length="532" mass="58301">MPRPKGWRRSLAARERRADQLAIGCRPYLSPPPPPDPKVEGTGWRHSAKKQNWPVSVHTKRCHKLVIPPECPGKKFVFVIRHSHLRAIVDGFVRMPEGCLSFGFSSTPGGSASDLHRELEQIALPREPDLALLLAPCNDLHASPTITDAGTAYGDLLQYLLGRFQRVLVLDFPTRIREDLEIQNLLRQEFRRVSAVWSKLIFRRSRDGDPCSAHVAGLLHGAGDTCSRPQGVSSPTSPSTRRVKPMLVVTGPLPRTPPPPSEWTPAEQGKKKNQQRTPKSSPGGPKASLVQPEVETVFSIPLSPKIFSPAMLVEMDKISPSHLSSFPTGMKAPQTRRQRAVARKNQPRDAVEATAVAVRPAVSPASPHPGRRSRSETPPLTYTLLSRFGGETLLTCQHPTRTGGGPGGCGGEKPLTSAPLLCRRGERPVTRPLFIWDGSETPFTCQQLHIRDGGGSLSRDYKTAAPKRRRFRRQPGAARALEVRPGSPASSSSEMEVDQVQAGDVEVIPGTSPTSVTILDVFLEQDQLDPYR</sequence>
<evidence type="ECO:0000313" key="2">
    <source>
        <dbReference type="EMBL" id="KAK7901148.1"/>
    </source>
</evidence>
<dbReference type="AlphaFoldDB" id="A0AAW0NK50"/>
<dbReference type="EMBL" id="JBBPFD010000013">
    <property type="protein sequence ID" value="KAK7901148.1"/>
    <property type="molecule type" value="Genomic_DNA"/>
</dbReference>
<accession>A0AAW0NK50</accession>
<name>A0AAW0NK50_9GOBI</name>
<proteinExistence type="predicted"/>
<organism evidence="2 3">
    <name type="scientific">Mugilogobius chulae</name>
    <name type="common">yellowstripe goby</name>
    <dbReference type="NCBI Taxonomy" id="88201"/>
    <lineage>
        <taxon>Eukaryota</taxon>
        <taxon>Metazoa</taxon>
        <taxon>Chordata</taxon>
        <taxon>Craniata</taxon>
        <taxon>Vertebrata</taxon>
        <taxon>Euteleostomi</taxon>
        <taxon>Actinopterygii</taxon>
        <taxon>Neopterygii</taxon>
        <taxon>Teleostei</taxon>
        <taxon>Neoteleostei</taxon>
        <taxon>Acanthomorphata</taxon>
        <taxon>Gobiaria</taxon>
        <taxon>Gobiiformes</taxon>
        <taxon>Gobioidei</taxon>
        <taxon>Gobiidae</taxon>
        <taxon>Gobionellinae</taxon>
        <taxon>Mugilogobius</taxon>
    </lineage>
</organism>
<keyword evidence="3" id="KW-1185">Reference proteome</keyword>
<evidence type="ECO:0000256" key="1">
    <source>
        <dbReference type="SAM" id="MobiDB-lite"/>
    </source>
</evidence>
<comment type="caution">
    <text evidence="2">The sequence shown here is derived from an EMBL/GenBank/DDBJ whole genome shotgun (WGS) entry which is preliminary data.</text>
</comment>
<feature type="region of interest" description="Disordered" evidence="1">
    <location>
        <begin position="456"/>
        <end position="499"/>
    </location>
</feature>
<feature type="region of interest" description="Disordered" evidence="1">
    <location>
        <begin position="22"/>
        <end position="44"/>
    </location>
</feature>
<reference evidence="3" key="1">
    <citation type="submission" date="2024-04" db="EMBL/GenBank/DDBJ databases">
        <title>Salinicola lusitanus LLJ914,a marine bacterium isolated from the Okinawa Trough.</title>
        <authorList>
            <person name="Li J."/>
        </authorList>
    </citation>
    <scope>NUCLEOTIDE SEQUENCE [LARGE SCALE GENOMIC DNA]</scope>
</reference>